<organism evidence="1 2">
    <name type="scientific">Candidatus Syntrophosphaera thermopropionivorans</name>
    <dbReference type="NCBI Taxonomy" id="2593015"/>
    <lineage>
        <taxon>Bacteria</taxon>
        <taxon>Pseudomonadati</taxon>
        <taxon>Candidatus Cloacimonadota</taxon>
        <taxon>Candidatus Cloacimonadia</taxon>
        <taxon>Candidatus Cloacimonadales</taxon>
        <taxon>Candidatus Cloacimonadaceae</taxon>
        <taxon>Candidatus Syntrophosphaera</taxon>
    </lineage>
</organism>
<comment type="caution">
    <text evidence="1">The sequence shown here is derived from an EMBL/GenBank/DDBJ whole genome shotgun (WGS) entry which is preliminary data.</text>
</comment>
<dbReference type="Proteomes" id="UP000294588">
    <property type="component" value="Unassembled WGS sequence"/>
</dbReference>
<keyword evidence="2" id="KW-1185">Reference proteome</keyword>
<dbReference type="EMBL" id="SMOG01000001">
    <property type="protein sequence ID" value="TDF74700.1"/>
    <property type="molecule type" value="Genomic_DNA"/>
</dbReference>
<proteinExistence type="predicted"/>
<name>A0AC61QL83_9BACT</name>
<gene>
    <name evidence="1" type="ORF">E0946_01050</name>
</gene>
<accession>A0AC61QL83</accession>
<evidence type="ECO:0000313" key="1">
    <source>
        <dbReference type="EMBL" id="TDF74700.1"/>
    </source>
</evidence>
<protein>
    <submittedName>
        <fullName evidence="1">Uncharacterized protein</fullName>
    </submittedName>
</protein>
<sequence length="100" mass="11396">MNKTIFRLCITLLLFIFLFSCSANKDKEQVQYGYLRLEGSMANREAYVDGQSVGIDPEYDANTIPLRVGTHYLEIRSKNRILLADDIVIEPNKVTQVTVP</sequence>
<evidence type="ECO:0000313" key="2">
    <source>
        <dbReference type="Proteomes" id="UP000294588"/>
    </source>
</evidence>
<reference evidence="1" key="1">
    <citation type="submission" date="2019-03" db="EMBL/GenBank/DDBJ databases">
        <title>Candidatus Syntrophosphaera thermopropionivorans: a novel player in syntrophic propionate oxidation during anaerobic digestion.</title>
        <authorList>
            <person name="Dyksma S."/>
        </authorList>
    </citation>
    <scope>NUCLEOTIDE SEQUENCE</scope>
    <source>
        <strain evidence="1">W5</strain>
    </source>
</reference>